<evidence type="ECO:0000313" key="2">
    <source>
        <dbReference type="Proteomes" id="UP001200741"/>
    </source>
</evidence>
<dbReference type="Proteomes" id="UP001200741">
    <property type="component" value="Unassembled WGS sequence"/>
</dbReference>
<dbReference type="RefSeq" id="WP_233374357.1">
    <property type="nucleotide sequence ID" value="NZ_JAJTWU010000009.1"/>
</dbReference>
<accession>A0ABS8XYR0</accession>
<gene>
    <name evidence="1" type="ORF">LXT13_21470</name>
</gene>
<protein>
    <submittedName>
        <fullName evidence="1">Uncharacterized protein</fullName>
    </submittedName>
</protein>
<sequence>MSDPSPSNIVNGGGAAGWMRLRGWRAAWASLGASVSSSSHARSDILIDDAAPLQRFVRLRQTIAQTADGIPDHANDIQRHVKAPAPA</sequence>
<comment type="caution">
    <text evidence="1">The sequence shown here is derived from an EMBL/GenBank/DDBJ whole genome shotgun (WGS) entry which is preliminary data.</text>
</comment>
<keyword evidence="2" id="KW-1185">Reference proteome</keyword>
<name>A0ABS8XYR0_9BURK</name>
<evidence type="ECO:0000313" key="1">
    <source>
        <dbReference type="EMBL" id="MCE4556972.1"/>
    </source>
</evidence>
<proteinExistence type="predicted"/>
<reference evidence="1 2" key="1">
    <citation type="submission" date="2021-12" db="EMBL/GenBank/DDBJ databases">
        <title>Genome seq of P8.</title>
        <authorList>
            <person name="Seo T."/>
        </authorList>
    </citation>
    <scope>NUCLEOTIDE SEQUENCE [LARGE SCALE GENOMIC DNA]</scope>
    <source>
        <strain evidence="1 2">P8</strain>
    </source>
</reference>
<dbReference type="EMBL" id="JAJTWU010000009">
    <property type="protein sequence ID" value="MCE4556972.1"/>
    <property type="molecule type" value="Genomic_DNA"/>
</dbReference>
<organism evidence="1 2">
    <name type="scientific">Pelomonas cellulosilytica</name>
    <dbReference type="NCBI Taxonomy" id="2906762"/>
    <lineage>
        <taxon>Bacteria</taxon>
        <taxon>Pseudomonadati</taxon>
        <taxon>Pseudomonadota</taxon>
        <taxon>Betaproteobacteria</taxon>
        <taxon>Burkholderiales</taxon>
        <taxon>Sphaerotilaceae</taxon>
        <taxon>Roseateles</taxon>
    </lineage>
</organism>